<feature type="domain" description="C2" evidence="10">
    <location>
        <begin position="1256"/>
        <end position="1389"/>
    </location>
</feature>
<dbReference type="STRING" id="34506.A0A090LEF9"/>
<dbReference type="WBParaSite" id="SRAE_2000279000.1">
    <property type="protein sequence ID" value="SRAE_2000279000.1"/>
    <property type="gene ID" value="WBGene00263004"/>
</dbReference>
<gene>
    <name evidence="13 15 16" type="ORF">SRAE_2000279000</name>
</gene>
<keyword evidence="6" id="KW-0770">Synapse</keyword>
<dbReference type="InterPro" id="IPR030541">
    <property type="entry name" value="FYVE_RBF-1"/>
</dbReference>
<keyword evidence="1" id="KW-0479">Metal-binding</keyword>
<dbReference type="OMA" id="AQQMKLC"/>
<comment type="subcellular location">
    <subcellularLocation>
        <location evidence="7">Synapse</location>
    </subcellularLocation>
</comment>
<feature type="compositionally biased region" description="Polar residues" evidence="9">
    <location>
        <begin position="690"/>
        <end position="705"/>
    </location>
</feature>
<dbReference type="WormBase" id="SRAE_2000279000">
    <property type="protein sequence ID" value="SRP07379"/>
    <property type="gene ID" value="WBGene00263004"/>
</dbReference>
<feature type="region of interest" description="Disordered" evidence="9">
    <location>
        <begin position="588"/>
        <end position="863"/>
    </location>
</feature>
<dbReference type="GO" id="GO:0006886">
    <property type="term" value="P:intracellular protein transport"/>
    <property type="evidence" value="ECO:0007669"/>
    <property type="project" value="InterPro"/>
</dbReference>
<dbReference type="InterPro" id="IPR011011">
    <property type="entry name" value="Znf_FYVE_PHD"/>
</dbReference>
<dbReference type="PROSITE" id="PS50004">
    <property type="entry name" value="C2"/>
    <property type="match status" value="2"/>
</dbReference>
<feature type="domain" description="C2" evidence="10">
    <location>
        <begin position="1115"/>
        <end position="1238"/>
    </location>
</feature>
<feature type="compositionally biased region" description="Polar residues" evidence="9">
    <location>
        <begin position="785"/>
        <end position="843"/>
    </location>
</feature>
<evidence type="ECO:0000256" key="3">
    <source>
        <dbReference type="ARBA" id="ARBA00022771"/>
    </source>
</evidence>
<evidence type="ECO:0000256" key="5">
    <source>
        <dbReference type="ARBA" id="ARBA00022837"/>
    </source>
</evidence>
<reference evidence="13 14" key="1">
    <citation type="submission" date="2014-09" db="EMBL/GenBank/DDBJ databases">
        <authorList>
            <person name="Martin A.A."/>
        </authorList>
    </citation>
    <scope>NUCLEOTIDE SEQUENCE</scope>
    <source>
        <strain evidence="14">ED321</strain>
        <strain evidence="13">ED321 Heterogonic</strain>
    </source>
</reference>
<protein>
    <submittedName>
        <fullName evidence="13 15">Rabphilin</fullName>
    </submittedName>
</protein>
<feature type="compositionally biased region" description="Polar residues" evidence="9">
    <location>
        <begin position="850"/>
        <end position="863"/>
    </location>
</feature>
<feature type="compositionally biased region" description="Low complexity" evidence="9">
    <location>
        <begin position="706"/>
        <end position="718"/>
    </location>
</feature>
<feature type="compositionally biased region" description="Polar residues" evidence="9">
    <location>
        <begin position="431"/>
        <end position="441"/>
    </location>
</feature>
<dbReference type="RefSeq" id="XP_024507332.1">
    <property type="nucleotide sequence ID" value="XM_024653901.1"/>
</dbReference>
<dbReference type="GO" id="GO:0006887">
    <property type="term" value="P:exocytosis"/>
    <property type="evidence" value="ECO:0007669"/>
    <property type="project" value="InterPro"/>
</dbReference>
<dbReference type="CDD" id="cd04035">
    <property type="entry name" value="C2A_Rabphilin_Doc2"/>
    <property type="match status" value="1"/>
</dbReference>
<evidence type="ECO:0000313" key="13">
    <source>
        <dbReference type="EMBL" id="CEF68132.1"/>
    </source>
</evidence>
<feature type="compositionally biased region" description="Polar residues" evidence="9">
    <location>
        <begin position="334"/>
        <end position="345"/>
    </location>
</feature>
<dbReference type="InterPro" id="IPR010911">
    <property type="entry name" value="Rab_BD"/>
</dbReference>
<dbReference type="InterPro" id="IPR017455">
    <property type="entry name" value="Znf_FYVE-rel"/>
</dbReference>
<feature type="compositionally biased region" description="Low complexity" evidence="9">
    <location>
        <begin position="913"/>
        <end position="931"/>
    </location>
</feature>
<dbReference type="InterPro" id="IPR000008">
    <property type="entry name" value="C2_dom"/>
</dbReference>
<sequence length="1395" mass="156619">MITENSPKNFNKNKRISAICKKLGIKNNHGKMEDESSSDVKSTNSISSDKASRLNYLQMLRHTPNRCIRGCSSYYGCCCSKGGKKLAFIFGDSPPRHTYLSLPEFAKLAKANPIYHEYTLLNQNITQEEEDIKKEFVNEMGKKRFFKNFLKKYHLKEKKIEKASENYLHKSEEKNSLSNSSTLKDCDNNRIEDIFSKNQKRHSVASIKECHLLDKSTLKNSCKKNYNLLYESEKLDRPYILNIKERNFSLTPNILLPTTENISSQEVCNNSIRIITSSENFGKGMSVSRNDRKSNKSNRSKRLFTATPSSLSLFSNGYLSDAFSSVTANFSAGSGNSDVGHSRGSSIVMDLPSTSNVSKDGNPKKKNSVTNRLRKLSKAFFNSQNPSKLDLMNDWEIGGTQNAWVCPSDRHLQLRAQLKSGWSVRTAKIKSPTTSKGQPSGITEEEQEHIKRVLERAEQGKVNEQIRIGKMVERLENLKARATGNGVTQCLLCSAEFGLFTSKSYAAMCNDCRKYVCQRSCGVDTFDQKKMEPIFLCKVCSEYREVMLKKSGAWFYKELPTFVRSSPSVEEQEPSFLRYTSVKNDLNKKRYQSPSSGMSNGRMDKNSFQSKSGKQYPPTPESIVGSIPNFVKDNPSRPRIQPSWIKEKPVGNSSFNSEATHTSSDSEPDDRPGYLKKISRRQYRPKDFLQKQSYIPDSLSQNLPTISKISKGSIGKGKNSQRAYDSDDSDNDYCHRSTPSTSPRLSLATPSSFGGDDFSQNPTTVVSNDYPLDTKSIDSGGEPSIVQSDHSNHQSNTLSSSISGAEFQRLTSPSTSQNELGHFNSSIRKGSYNSPERGNSRGSSYPIVTLPQQTDNGTYILPSSSTSLQQANYSYKYSSSPKTSTSYGGNGIHKYSYNFQQRSSSATPERQSPKNYYNNSNNNSQNISTTIPPRPPSTPSINLTFANNIRSSSTSSSTSSLGQRTCSEGNSFFDNILPSNNNSLFTLDPVMEVKGSSAVTPNDIPASIEEAVKENATTPAFMSDQEGDDIPKITQNKARFGIDAIGDVLSQRPRLPANRSVFSLRSHGVSLTQEGAEKMIENFRDTSNAYIGCFCLPRNLFKRNKKKFFYMEEDVLGSVQFELTYFTKEKKLVIHLISARNLKAMDSNGFSDPYVKFHLIPGNIKATKLTSKTIEKTLNPNWDEELVYYGVTEKEKQIKTLRITVLDRDRIGSDFLGEVRVLLRKLPNGVTQKFNLYLDSAMRSNALHEMTTEPLIRGKILIAICYNFSQGSLIVNIKRCSELIGMDSSGFSDPYCKISLTPVTNKNHRKKTSVKKKTLNPEFDETFNFVIPYKDLPTKALVVKVYDHDVAKHDDYIGGIVLSTAAEGERGLQWKNCLENANQFFEQWHELEKED</sequence>
<evidence type="ECO:0000259" key="12">
    <source>
        <dbReference type="PROSITE" id="PS50916"/>
    </source>
</evidence>
<feature type="region of interest" description="Disordered" evidence="9">
    <location>
        <begin position="427"/>
        <end position="446"/>
    </location>
</feature>
<dbReference type="GO" id="GO:0061669">
    <property type="term" value="P:spontaneous neurotransmitter secretion"/>
    <property type="evidence" value="ECO:0007669"/>
    <property type="project" value="TreeGrafter"/>
</dbReference>
<dbReference type="Gene3D" id="3.30.40.10">
    <property type="entry name" value="Zinc/RING finger domain, C3HC4 (zinc finger)"/>
    <property type="match status" value="1"/>
</dbReference>
<dbReference type="PANTHER" id="PTHR45729">
    <property type="entry name" value="RABPHILIN, ISOFORM A"/>
    <property type="match status" value="1"/>
</dbReference>
<evidence type="ECO:0000256" key="2">
    <source>
        <dbReference type="ARBA" id="ARBA00022737"/>
    </source>
</evidence>
<evidence type="ECO:0000256" key="7">
    <source>
        <dbReference type="ARBA" id="ARBA00034103"/>
    </source>
</evidence>
<feature type="compositionally biased region" description="Polar residues" evidence="9">
    <location>
        <begin position="737"/>
        <end position="767"/>
    </location>
</feature>
<dbReference type="GO" id="GO:0008270">
    <property type="term" value="F:zinc ion binding"/>
    <property type="evidence" value="ECO:0007669"/>
    <property type="project" value="UniProtKB-KW"/>
</dbReference>
<dbReference type="GO" id="GO:0017158">
    <property type="term" value="P:regulation of calcium ion-dependent exocytosis"/>
    <property type="evidence" value="ECO:0007669"/>
    <property type="project" value="TreeGrafter"/>
</dbReference>
<keyword evidence="5" id="KW-0106">Calcium</keyword>
<feature type="region of interest" description="Disordered" evidence="9">
    <location>
        <begin position="334"/>
        <end position="370"/>
    </location>
</feature>
<dbReference type="Pfam" id="PF02318">
    <property type="entry name" value="FYVE_2"/>
    <property type="match status" value="1"/>
</dbReference>
<evidence type="ECO:0000313" key="14">
    <source>
        <dbReference type="Proteomes" id="UP000035682"/>
    </source>
</evidence>
<dbReference type="PANTHER" id="PTHR45729:SF6">
    <property type="entry name" value="RABPHILIN, ISOFORM A"/>
    <property type="match status" value="1"/>
</dbReference>
<evidence type="ECO:0000256" key="4">
    <source>
        <dbReference type="ARBA" id="ARBA00022833"/>
    </source>
</evidence>
<dbReference type="Pfam" id="PF00168">
    <property type="entry name" value="C2"/>
    <property type="match status" value="2"/>
</dbReference>
<dbReference type="InterPro" id="IPR047022">
    <property type="entry name" value="Rabphilin_Doc2_C2A"/>
</dbReference>
<dbReference type="InterPro" id="IPR041282">
    <property type="entry name" value="FYVE_2"/>
</dbReference>
<keyword evidence="14" id="KW-1185">Reference proteome</keyword>
<dbReference type="Proteomes" id="UP000035682">
    <property type="component" value="Unplaced"/>
</dbReference>
<dbReference type="EMBL" id="LN609529">
    <property type="protein sequence ID" value="CEF68132.1"/>
    <property type="molecule type" value="Genomic_DNA"/>
</dbReference>
<dbReference type="PROSITE" id="PS50916">
    <property type="entry name" value="RABBD"/>
    <property type="match status" value="1"/>
</dbReference>
<dbReference type="CDD" id="cd15746">
    <property type="entry name" value="FYVE_RP3A_like"/>
    <property type="match status" value="1"/>
</dbReference>
<organism evidence="13">
    <name type="scientific">Strongyloides ratti</name>
    <name type="common">Parasitic roundworm</name>
    <dbReference type="NCBI Taxonomy" id="34506"/>
    <lineage>
        <taxon>Eukaryota</taxon>
        <taxon>Metazoa</taxon>
        <taxon>Ecdysozoa</taxon>
        <taxon>Nematoda</taxon>
        <taxon>Chromadorea</taxon>
        <taxon>Rhabditida</taxon>
        <taxon>Tylenchina</taxon>
        <taxon>Panagrolaimomorpha</taxon>
        <taxon>Strongyloidoidea</taxon>
        <taxon>Strongyloididae</taxon>
        <taxon>Strongyloides</taxon>
    </lineage>
</organism>
<evidence type="ECO:0000256" key="9">
    <source>
        <dbReference type="SAM" id="MobiDB-lite"/>
    </source>
</evidence>
<dbReference type="GO" id="GO:0031267">
    <property type="term" value="F:small GTPase binding"/>
    <property type="evidence" value="ECO:0007669"/>
    <property type="project" value="InterPro"/>
</dbReference>
<dbReference type="PRINTS" id="PR00399">
    <property type="entry name" value="SYNAPTOTAGMN"/>
</dbReference>
<dbReference type="GO" id="GO:0008021">
    <property type="term" value="C:synaptic vesicle"/>
    <property type="evidence" value="ECO:0007669"/>
    <property type="project" value="InterPro"/>
</dbReference>
<feature type="region of interest" description="Disordered" evidence="9">
    <location>
        <begin position="283"/>
        <end position="302"/>
    </location>
</feature>
<feature type="domain" description="RabBD" evidence="12">
    <location>
        <begin position="436"/>
        <end position="558"/>
    </location>
</feature>
<feature type="region of interest" description="Disordered" evidence="9">
    <location>
        <begin position="901"/>
        <end position="944"/>
    </location>
</feature>
<evidence type="ECO:0000256" key="8">
    <source>
        <dbReference type="PROSITE-ProRule" id="PRU00091"/>
    </source>
</evidence>
<dbReference type="InterPro" id="IPR001565">
    <property type="entry name" value="Synaptotagmin"/>
</dbReference>
<dbReference type="InterPro" id="IPR013083">
    <property type="entry name" value="Znf_RING/FYVE/PHD"/>
</dbReference>
<name>A0A090LEF9_STRRB</name>
<keyword evidence="2" id="KW-0677">Repeat</keyword>
<dbReference type="SUPFAM" id="SSF49562">
    <property type="entry name" value="C2 domain (Calcium/lipid-binding domain, CaLB)"/>
    <property type="match status" value="2"/>
</dbReference>
<dbReference type="CTD" id="36380497"/>
<dbReference type="GO" id="GO:0016020">
    <property type="term" value="C:membrane"/>
    <property type="evidence" value="ECO:0007669"/>
    <property type="project" value="InterPro"/>
</dbReference>
<evidence type="ECO:0000313" key="16">
    <source>
        <dbReference type="WormBase" id="SRAE_2000279000"/>
    </source>
</evidence>
<keyword evidence="3 8" id="KW-0863">Zinc-finger</keyword>
<evidence type="ECO:0000313" key="15">
    <source>
        <dbReference type="WBParaSite" id="SRAE_2000279000.1"/>
    </source>
</evidence>
<dbReference type="InterPro" id="IPR043566">
    <property type="entry name" value="Rabphilin/DOC2/Noc2"/>
</dbReference>
<dbReference type="PROSITE" id="PS50178">
    <property type="entry name" value="ZF_FYVE"/>
    <property type="match status" value="1"/>
</dbReference>
<reference evidence="15" key="2">
    <citation type="submission" date="2020-12" db="UniProtKB">
        <authorList>
            <consortium name="WormBaseParasite"/>
        </authorList>
    </citation>
    <scope>IDENTIFICATION</scope>
</reference>
<feature type="compositionally biased region" description="Polar residues" evidence="9">
    <location>
        <begin position="651"/>
        <end position="665"/>
    </location>
</feature>
<dbReference type="Gene3D" id="2.60.40.150">
    <property type="entry name" value="C2 domain"/>
    <property type="match status" value="2"/>
</dbReference>
<evidence type="ECO:0000259" key="11">
    <source>
        <dbReference type="PROSITE" id="PS50178"/>
    </source>
</evidence>
<dbReference type="GeneID" id="36380497"/>
<dbReference type="SMART" id="SM00239">
    <property type="entry name" value="C2"/>
    <property type="match status" value="2"/>
</dbReference>
<dbReference type="SUPFAM" id="SSF57903">
    <property type="entry name" value="FYVE/PHD zinc finger"/>
    <property type="match status" value="1"/>
</dbReference>
<feature type="compositionally biased region" description="Polar residues" evidence="9">
    <location>
        <begin position="901"/>
        <end position="910"/>
    </location>
</feature>
<evidence type="ECO:0000259" key="10">
    <source>
        <dbReference type="PROSITE" id="PS50004"/>
    </source>
</evidence>
<dbReference type="OrthoDB" id="270970at2759"/>
<evidence type="ECO:0000256" key="6">
    <source>
        <dbReference type="ARBA" id="ARBA00023018"/>
    </source>
</evidence>
<dbReference type="InterPro" id="IPR035892">
    <property type="entry name" value="C2_domain_sf"/>
</dbReference>
<evidence type="ECO:0000256" key="1">
    <source>
        <dbReference type="ARBA" id="ARBA00022723"/>
    </source>
</evidence>
<feature type="domain" description="FYVE-type" evidence="11">
    <location>
        <begin position="484"/>
        <end position="545"/>
    </location>
</feature>
<dbReference type="PRINTS" id="PR00360">
    <property type="entry name" value="C2DOMAIN"/>
</dbReference>
<keyword evidence="4" id="KW-0862">Zinc</keyword>
<proteinExistence type="predicted"/>
<accession>A0A090LEF9</accession>